<dbReference type="Pfam" id="PF00034">
    <property type="entry name" value="Cytochrom_C"/>
    <property type="match status" value="1"/>
</dbReference>
<protein>
    <submittedName>
        <fullName evidence="7">Cytochrome c6</fullName>
    </submittedName>
</protein>
<keyword evidence="8" id="KW-1185">Reference proteome</keyword>
<name>A0A2P2E8T3_9PROT</name>
<sequence length="126" mass="13479">MKRQIWTMIGLSSAIALATVPLAFAAGKARPDPQVQAGRDLAQTHCSACHAVGRTGASPNRQAPRFVTLSKRYPLDNLAEALSEGILVGHGPMPAFEFEPDQIDALIAYLKSIQPPAKPRRQPAAP</sequence>
<dbReference type="PROSITE" id="PS51007">
    <property type="entry name" value="CYTC"/>
    <property type="match status" value="1"/>
</dbReference>
<dbReference type="GO" id="GO:0020037">
    <property type="term" value="F:heme binding"/>
    <property type="evidence" value="ECO:0007669"/>
    <property type="project" value="InterPro"/>
</dbReference>
<keyword evidence="2 4" id="KW-0479">Metal-binding</keyword>
<keyword evidence="3 4" id="KW-0408">Iron</keyword>
<dbReference type="SUPFAM" id="SSF46626">
    <property type="entry name" value="Cytochrome c"/>
    <property type="match status" value="1"/>
</dbReference>
<feature type="domain" description="Cytochrome c" evidence="6">
    <location>
        <begin position="33"/>
        <end position="114"/>
    </location>
</feature>
<dbReference type="RefSeq" id="WP_238164876.1">
    <property type="nucleotide sequence ID" value="NZ_BFBR01000003.1"/>
</dbReference>
<gene>
    <name evidence="7" type="primary">petJ</name>
    <name evidence="7" type="ORF">PbB2_01143</name>
</gene>
<evidence type="ECO:0000259" key="6">
    <source>
        <dbReference type="PROSITE" id="PS51007"/>
    </source>
</evidence>
<dbReference type="Gene3D" id="1.10.760.10">
    <property type="entry name" value="Cytochrome c-like domain"/>
    <property type="match status" value="1"/>
</dbReference>
<feature type="chain" id="PRO_5015111086" evidence="5">
    <location>
        <begin position="26"/>
        <end position="126"/>
    </location>
</feature>
<organism evidence="7 8">
    <name type="scientific">Candidatus Phycosocius bacilliformis</name>
    <dbReference type="NCBI Taxonomy" id="1445552"/>
    <lineage>
        <taxon>Bacteria</taxon>
        <taxon>Pseudomonadati</taxon>
        <taxon>Pseudomonadota</taxon>
        <taxon>Alphaproteobacteria</taxon>
        <taxon>Caulobacterales</taxon>
        <taxon>Caulobacterales incertae sedis</taxon>
        <taxon>Candidatus Phycosocius</taxon>
    </lineage>
</organism>
<dbReference type="InterPro" id="IPR036909">
    <property type="entry name" value="Cyt_c-like_dom_sf"/>
</dbReference>
<dbReference type="AlphaFoldDB" id="A0A2P2E8T3"/>
<accession>A0A2P2E8T3</accession>
<evidence type="ECO:0000313" key="7">
    <source>
        <dbReference type="EMBL" id="GBF57476.1"/>
    </source>
</evidence>
<dbReference type="Proteomes" id="UP000245086">
    <property type="component" value="Unassembled WGS sequence"/>
</dbReference>
<feature type="signal peptide" evidence="5">
    <location>
        <begin position="1"/>
        <end position="25"/>
    </location>
</feature>
<dbReference type="EMBL" id="BFBR01000003">
    <property type="protein sequence ID" value="GBF57476.1"/>
    <property type="molecule type" value="Genomic_DNA"/>
</dbReference>
<evidence type="ECO:0000256" key="4">
    <source>
        <dbReference type="PROSITE-ProRule" id="PRU00433"/>
    </source>
</evidence>
<proteinExistence type="predicted"/>
<keyword evidence="5" id="KW-0732">Signal</keyword>
<dbReference type="GO" id="GO:0046872">
    <property type="term" value="F:metal ion binding"/>
    <property type="evidence" value="ECO:0007669"/>
    <property type="project" value="UniProtKB-KW"/>
</dbReference>
<evidence type="ECO:0000256" key="2">
    <source>
        <dbReference type="ARBA" id="ARBA00022723"/>
    </source>
</evidence>
<comment type="caution">
    <text evidence="7">The sequence shown here is derived from an EMBL/GenBank/DDBJ whole genome shotgun (WGS) entry which is preliminary data.</text>
</comment>
<evidence type="ECO:0000313" key="8">
    <source>
        <dbReference type="Proteomes" id="UP000245086"/>
    </source>
</evidence>
<keyword evidence="1 4" id="KW-0349">Heme</keyword>
<reference evidence="7 8" key="1">
    <citation type="journal article" date="2018" name="Genome Announc.">
        <title>Draft Genome Sequence of "Candidatus Phycosocius bacilliformis," an Alphaproteobacterial Ectosymbiont of the Hydrocarbon-Producing Green Alga Botryococcus braunii.</title>
        <authorList>
            <person name="Tanabe Y."/>
            <person name="Yamaguchi H."/>
            <person name="Watanabe M.M."/>
        </authorList>
    </citation>
    <scope>NUCLEOTIDE SEQUENCE [LARGE SCALE GENOMIC DNA]</scope>
    <source>
        <strain evidence="7 8">BOTRYCO-2</strain>
    </source>
</reference>
<dbReference type="GO" id="GO:0009055">
    <property type="term" value="F:electron transfer activity"/>
    <property type="evidence" value="ECO:0007669"/>
    <property type="project" value="InterPro"/>
</dbReference>
<evidence type="ECO:0000256" key="5">
    <source>
        <dbReference type="SAM" id="SignalP"/>
    </source>
</evidence>
<dbReference type="InterPro" id="IPR009056">
    <property type="entry name" value="Cyt_c-like_dom"/>
</dbReference>
<evidence type="ECO:0000256" key="3">
    <source>
        <dbReference type="ARBA" id="ARBA00023004"/>
    </source>
</evidence>
<evidence type="ECO:0000256" key="1">
    <source>
        <dbReference type="ARBA" id="ARBA00022617"/>
    </source>
</evidence>